<evidence type="ECO:0000313" key="3">
    <source>
        <dbReference type="EMBL" id="WYJ89938.1"/>
    </source>
</evidence>
<dbReference type="EMBL" id="CP147247">
    <property type="protein sequence ID" value="WYJ89938.1"/>
    <property type="molecule type" value="Genomic_DNA"/>
</dbReference>
<reference evidence="3" key="3">
    <citation type="submission" date="2024-03" db="EMBL/GenBank/DDBJ databases">
        <title>The Genome Sequence of Enterococcus sp. DIV0242b.</title>
        <authorList>
            <consortium name="The Broad Institute Genomics Platform"/>
            <consortium name="The Broad Institute Microbial Omics Core"/>
            <consortium name="The Broad Institute Genomic Center for Infectious Diseases"/>
            <person name="Earl A."/>
            <person name="Manson A."/>
            <person name="Gilmore M."/>
            <person name="Schwartman J."/>
            <person name="Shea T."/>
            <person name="Abouelleil A."/>
            <person name="Cao P."/>
            <person name="Chapman S."/>
            <person name="Cusick C."/>
            <person name="Young S."/>
            <person name="Neafsey D."/>
            <person name="Nusbaum C."/>
            <person name="Birren B."/>
        </authorList>
    </citation>
    <scope>NUCLEOTIDE SEQUENCE</scope>
    <source>
        <strain evidence="3">9E7_DIV0242</strain>
    </source>
</reference>
<organism evidence="2">
    <name type="scientific">Candidatus Enterococcus clewellii</name>
    <dbReference type="NCBI Taxonomy" id="1834193"/>
    <lineage>
        <taxon>Bacteria</taxon>
        <taxon>Bacillati</taxon>
        <taxon>Bacillota</taxon>
        <taxon>Bacilli</taxon>
        <taxon>Lactobacillales</taxon>
        <taxon>Enterococcaceae</taxon>
        <taxon>Enterococcus</taxon>
    </lineage>
</organism>
<name>A0A242K3U7_9ENTE</name>
<evidence type="ECO:0000313" key="2">
    <source>
        <dbReference type="EMBL" id="OTP13668.1"/>
    </source>
</evidence>
<proteinExistence type="predicted"/>
<dbReference type="Pfam" id="PF13731">
    <property type="entry name" value="WxL"/>
    <property type="match status" value="1"/>
</dbReference>
<dbReference type="OrthoDB" id="2195238at2"/>
<gene>
    <name evidence="3" type="ORF">A5888_001666</name>
    <name evidence="2" type="ORF">A5888_003146</name>
</gene>
<dbReference type="Proteomes" id="UP000195141">
    <property type="component" value="Chromosome"/>
</dbReference>
<accession>A0A242K3U7</accession>
<dbReference type="InterPro" id="IPR027994">
    <property type="entry name" value="WxL_dom"/>
</dbReference>
<protein>
    <recommendedName>
        <fullName evidence="1">WxL domain-containing protein</fullName>
    </recommendedName>
</protein>
<dbReference type="EMBL" id="NGMM01000005">
    <property type="protein sequence ID" value="OTP13668.1"/>
    <property type="molecule type" value="Genomic_DNA"/>
</dbReference>
<reference evidence="3" key="2">
    <citation type="submission" date="2017-05" db="EMBL/GenBank/DDBJ databases">
        <authorList>
            <consortium name="The Broad Institute Genomics Platform"/>
            <consortium name="The Broad Institute Genomic Center for Infectious Diseases"/>
            <person name="Earl A."/>
            <person name="Manson A."/>
            <person name="Schwartman J."/>
            <person name="Gilmore M."/>
            <person name="Abouelleil A."/>
            <person name="Cao P."/>
            <person name="Chapman S."/>
            <person name="Cusick C."/>
            <person name="Shea T."/>
            <person name="Young S."/>
            <person name="Neafsey D."/>
            <person name="Nusbaum C."/>
            <person name="Birren B."/>
        </authorList>
    </citation>
    <scope>NUCLEOTIDE SEQUENCE</scope>
    <source>
        <strain evidence="3">9E7_DIV0242</strain>
    </source>
</reference>
<evidence type="ECO:0000259" key="1">
    <source>
        <dbReference type="Pfam" id="PF13731"/>
    </source>
</evidence>
<feature type="domain" description="WxL" evidence="1">
    <location>
        <begin position="843"/>
        <end position="1012"/>
    </location>
</feature>
<dbReference type="RefSeq" id="WP_086350146.1">
    <property type="nucleotide sequence ID" value="NZ_CP147247.1"/>
</dbReference>
<reference evidence="2" key="1">
    <citation type="submission" date="2017-05" db="EMBL/GenBank/DDBJ databases">
        <title>The Genome Sequence of Enterococcus sp. 9E7_DIV0242.</title>
        <authorList>
            <consortium name="The Broad Institute Genomics Platform"/>
            <consortium name="The Broad Institute Genomic Center for Infectious Diseases"/>
            <person name="Earl A."/>
            <person name="Manson A."/>
            <person name="Schwartman J."/>
            <person name="Gilmore M."/>
            <person name="Abouelleil A."/>
            <person name="Cao P."/>
            <person name="Chapman S."/>
            <person name="Cusick C."/>
            <person name="Shea T."/>
            <person name="Young S."/>
            <person name="Neafsey D."/>
            <person name="Nusbaum C."/>
            <person name="Birren B."/>
        </authorList>
    </citation>
    <scope>NUCLEOTIDE SEQUENCE [LARGE SCALE GENOMIC DNA]</scope>
    <source>
        <strain evidence="2">9E7_DIV0242</strain>
    </source>
</reference>
<keyword evidence="4" id="KW-1185">Reference proteome</keyword>
<sequence length="1014" mass="111313">MNRKQYCKKLFGWLFLLVTLIGGSYLFTPSELSAKESTREKPIEQSELPTMDMDARSAIQPFAITLPTTPRYSGYDDAFDMKYQLLKHDGTPAVGVPYEYEVVKYYPTLTDFPGIENLQGMRVIADIGGTKSGVSDDNGIITLAQLNGNDGQGMMVRALRIGNLGVYTELNITPEPASGFSTQTEYVAEIFFSPTSTPNFARMNKYVKWDYLETASNGTSFIGYDYQGDYLKSRWKNLPAGDNQNYINKEWAAQAYSAISNYTLEDSPIKLFYQRPYIEEAFVDPEGTPITPPANFEQNKRTLYESIPFSHTMERVPTSYEINGETYVYRGYRAGSIFNAATPLKYGNPPTHSIDAYESATIFLVYEKGTPITVTESYYTDEGAKLTGVSDQINEVISGSEFTSTPQAKIADTQGESWVYQGWLTENQTPGVDTPNTSPVSLPAVTASQTLKYVYTAERAVGTITVRPDNAFAAVGETIRWIGTLTNTSDVPMEGIMLGKELFSSLTYVTESTKIDNVAVSDTVWTVPLAQTLAPGASLEITFNTKTLGDVGDDCYLELSAEGNFDSIKAKNVVELRSTSGAFTLQPVTTPIESGDVVIWRGTLKNTGNVEMNTIQLSRTLQGVVEPELFSYEANSTKINNISQADQVWFPDNPLTNRLAPGEELTIEFQTRLKGVPDKDYQVAIQVSGNFTSLTTQATAQIKKGKGSVVLIPSKKLVVTGDVIKWTAVVTNSNTIALRDIRLAMQLTSGSSTLTYKPGSTTINYMSVNDDLWTTEELGQPINPSQEMYITFETIVNGIGNTVVEAGITLTGNFDSMTASDFVRIEDADHFDFSKIEDIGLKNLPKRFDFGRANISAAAQKKDLSAAAYTTDTLSNGLYVRIFDDRVDGSTTGWRMNLSLEQFKNAAGTEQLPTATAIEVSGVTLKEVVDRDTDDETLVPVTGTNSPSLTSGSTLRLPSDGSSMELMQAETGKGKGMWQVILPAEQIKLAIPANVGKINTEYQSVLNWTLIDAF</sequence>
<evidence type="ECO:0000313" key="4">
    <source>
        <dbReference type="Proteomes" id="UP000195141"/>
    </source>
</evidence>
<dbReference type="AlphaFoldDB" id="A0A242K3U7"/>